<evidence type="ECO:0000313" key="2">
    <source>
        <dbReference type="EMBL" id="SCA82163.1"/>
    </source>
</evidence>
<dbReference type="InterPro" id="IPR008780">
    <property type="entry name" value="Plasmodium_Vir"/>
</dbReference>
<dbReference type="AlphaFoldDB" id="A0A1G4EFP5"/>
<name>A0A1G4EFP5_PLAVI</name>
<proteinExistence type="predicted"/>
<protein>
    <submittedName>
        <fullName evidence="2">VIR protein</fullName>
    </submittedName>
</protein>
<feature type="region of interest" description="Disordered" evidence="1">
    <location>
        <begin position="1"/>
        <end position="48"/>
    </location>
</feature>
<gene>
    <name evidence="2" type="ORF">PVC01_000125700</name>
</gene>
<dbReference type="VEuPathDB" id="PlasmoDB:PVP01_0010740"/>
<dbReference type="VEuPathDB" id="PlasmoDB:PVPAM_000044400"/>
<dbReference type="Proteomes" id="UP000305196">
    <property type="component" value="Unassembled WGS sequence"/>
</dbReference>
<dbReference type="EMBL" id="FLYI01000505">
    <property type="protein sequence ID" value="SCA82163.1"/>
    <property type="molecule type" value="Genomic_DNA"/>
</dbReference>
<accession>A0A1G4EFP5</accession>
<reference evidence="2 3" key="1">
    <citation type="submission" date="2016-07" db="EMBL/GenBank/DDBJ databases">
        <authorList>
            <consortium name="Pathogen Informatics"/>
        </authorList>
    </citation>
    <scope>NUCLEOTIDE SEQUENCE [LARGE SCALE GENOMIC DNA]</scope>
</reference>
<feature type="compositionally biased region" description="Polar residues" evidence="1">
    <location>
        <begin position="38"/>
        <end position="47"/>
    </location>
</feature>
<organism evidence="2 3">
    <name type="scientific">Plasmodium vivax</name>
    <name type="common">malaria parasite P. vivax</name>
    <dbReference type="NCBI Taxonomy" id="5855"/>
    <lineage>
        <taxon>Eukaryota</taxon>
        <taxon>Sar</taxon>
        <taxon>Alveolata</taxon>
        <taxon>Apicomplexa</taxon>
        <taxon>Aconoidasida</taxon>
        <taxon>Haemosporida</taxon>
        <taxon>Plasmodiidae</taxon>
        <taxon>Plasmodium</taxon>
        <taxon>Plasmodium (Plasmodium)</taxon>
    </lineage>
</organism>
<evidence type="ECO:0000256" key="1">
    <source>
        <dbReference type="SAM" id="MobiDB-lite"/>
    </source>
</evidence>
<sequence length="121" mass="13286">MEQTKSAVLTPEEDDNSDASGGPKPTHPYSADGPASESDIQLESGNSDIRKKVTHTVLGAAPVLLTVTMLYRYTPLGPWIRRFRGGRTNNMNAMDTISPYTPETGNMFSDNEANYISYQPM</sequence>
<dbReference type="Pfam" id="PF05795">
    <property type="entry name" value="Plasmodium_Vir"/>
    <property type="match status" value="1"/>
</dbReference>
<evidence type="ECO:0000313" key="3">
    <source>
        <dbReference type="Proteomes" id="UP000305196"/>
    </source>
</evidence>